<proteinExistence type="predicted"/>
<dbReference type="InterPro" id="IPR052254">
    <property type="entry name" value="CUL4-DDB1_E3_ligase_receptor"/>
</dbReference>
<feature type="region of interest" description="Disordered" evidence="4">
    <location>
        <begin position="27"/>
        <end position="51"/>
    </location>
</feature>
<keyword evidence="2" id="KW-0677">Repeat</keyword>
<dbReference type="Gene3D" id="2.130.10.10">
    <property type="entry name" value="YVTN repeat-like/Quinoprotein amine dehydrogenase"/>
    <property type="match status" value="1"/>
</dbReference>
<dbReference type="PROSITE" id="PS50294">
    <property type="entry name" value="WD_REPEATS_REGION"/>
    <property type="match status" value="1"/>
</dbReference>
<dbReference type="InterPro" id="IPR001680">
    <property type="entry name" value="WD40_rpt"/>
</dbReference>
<feature type="repeat" description="WD" evidence="3">
    <location>
        <begin position="418"/>
        <end position="461"/>
    </location>
</feature>
<dbReference type="Pfam" id="PF00400">
    <property type="entry name" value="WD40"/>
    <property type="match status" value="2"/>
</dbReference>
<accession>A0A2P2KJC1</accession>
<feature type="compositionally biased region" description="Polar residues" evidence="4">
    <location>
        <begin position="27"/>
        <end position="43"/>
    </location>
</feature>
<dbReference type="InterPro" id="IPR036322">
    <property type="entry name" value="WD40_repeat_dom_sf"/>
</dbReference>
<organism evidence="5">
    <name type="scientific">Rhizophora mucronata</name>
    <name type="common">Asiatic mangrove</name>
    <dbReference type="NCBI Taxonomy" id="61149"/>
    <lineage>
        <taxon>Eukaryota</taxon>
        <taxon>Viridiplantae</taxon>
        <taxon>Streptophyta</taxon>
        <taxon>Embryophyta</taxon>
        <taxon>Tracheophyta</taxon>
        <taxon>Spermatophyta</taxon>
        <taxon>Magnoliopsida</taxon>
        <taxon>eudicotyledons</taxon>
        <taxon>Gunneridae</taxon>
        <taxon>Pentapetalae</taxon>
        <taxon>rosids</taxon>
        <taxon>fabids</taxon>
        <taxon>Malpighiales</taxon>
        <taxon>Rhizophoraceae</taxon>
        <taxon>Rhizophora</taxon>
    </lineage>
</organism>
<dbReference type="PANTHER" id="PTHR44472:SF1">
    <property type="entry name" value="DDB1 AND CUL4 ASSOCIATED FACTOR 4"/>
    <property type="match status" value="1"/>
</dbReference>
<evidence type="ECO:0000313" key="5">
    <source>
        <dbReference type="EMBL" id="MBX05830.1"/>
    </source>
</evidence>
<dbReference type="AlphaFoldDB" id="A0A2P2KJC1"/>
<evidence type="ECO:0000256" key="4">
    <source>
        <dbReference type="SAM" id="MobiDB-lite"/>
    </source>
</evidence>
<evidence type="ECO:0000256" key="1">
    <source>
        <dbReference type="ARBA" id="ARBA00022574"/>
    </source>
</evidence>
<sequence>MRWAEPEIPGYYYDAEKNRYFLLKGPTSGTSRASSSFAANAQKAQEKPPKDRKLWKRSSVKAFTLLKSRELNGHLIPLHGRKGNFFEEFQKIQVSQPRVWKYSGTINIGDAGLDQMHVHALTPEGQIAVDVLVAGSRSHLLSLFEVGKVRKDYGAGVECIPDPVWPDFDKCEAECFKSPESLWRPAGASLLMNSNISCIKVPGKYSFHLGADGFGFQQRALITTLGSEAFGGSLCTLDLVEPLDLNLTSDLRPLVREIAVLNCTVWTTDCNPNAIQAFIGTNHGAAMIDLESGVTSWVCQSKSDVLAQQLDQMGNVVLCGLRNGAIVTVDIREKPVRFSGGPTRHTIHFPPGQDRKHYKKWFELKGNIYPSQTTHMPSSVCCLSSLQWHDKYFLASSMDGSVKLYDHRMARRGAIQSYEGHVNSCSRLQFGVDQSGRFLVAGGEDCNVRLWSIKSGEMLFEKKFFDAIPTSVCWRTAQRFVDVGDEHKSFTSSEKYEGGAWLGSSRGICYMCW</sequence>
<dbReference type="InterPro" id="IPR015943">
    <property type="entry name" value="WD40/YVTN_repeat-like_dom_sf"/>
</dbReference>
<dbReference type="PROSITE" id="PS50082">
    <property type="entry name" value="WD_REPEATS_2"/>
    <property type="match status" value="1"/>
</dbReference>
<dbReference type="EMBL" id="GGEC01025346">
    <property type="protein sequence ID" value="MBX05830.1"/>
    <property type="molecule type" value="Transcribed_RNA"/>
</dbReference>
<dbReference type="SUPFAM" id="SSF50978">
    <property type="entry name" value="WD40 repeat-like"/>
    <property type="match status" value="1"/>
</dbReference>
<reference evidence="5" key="1">
    <citation type="submission" date="2018-02" db="EMBL/GenBank/DDBJ databases">
        <title>Rhizophora mucronata_Transcriptome.</title>
        <authorList>
            <person name="Meera S.P."/>
            <person name="Sreeshan A."/>
            <person name="Augustine A."/>
        </authorList>
    </citation>
    <scope>NUCLEOTIDE SEQUENCE</scope>
    <source>
        <tissue evidence="5">Leaf</tissue>
    </source>
</reference>
<name>A0A2P2KJC1_RHIMU</name>
<evidence type="ECO:0000256" key="3">
    <source>
        <dbReference type="PROSITE-ProRule" id="PRU00221"/>
    </source>
</evidence>
<keyword evidence="1 3" id="KW-0853">WD repeat</keyword>
<dbReference type="SMART" id="SM00320">
    <property type="entry name" value="WD40"/>
    <property type="match status" value="2"/>
</dbReference>
<protein>
    <submittedName>
        <fullName evidence="5">Uncharacterized protein MANES_03G071900</fullName>
    </submittedName>
</protein>
<evidence type="ECO:0000256" key="2">
    <source>
        <dbReference type="ARBA" id="ARBA00022737"/>
    </source>
</evidence>
<dbReference type="PANTHER" id="PTHR44472">
    <property type="entry name" value="DDB1- AND CUL4-ASSOCIATED FACTOR 4-RELATED"/>
    <property type="match status" value="1"/>
</dbReference>